<dbReference type="GO" id="GO:0003743">
    <property type="term" value="F:translation initiation factor activity"/>
    <property type="evidence" value="ECO:0007669"/>
    <property type="project" value="UniProtKB-KW"/>
</dbReference>
<gene>
    <name evidence="2" type="ORF">DI392_08145</name>
</gene>
<dbReference type="Proteomes" id="UP000245362">
    <property type="component" value="Unassembled WGS sequence"/>
</dbReference>
<dbReference type="RefSeq" id="WP_109319400.1">
    <property type="nucleotide sequence ID" value="NZ_QFWT01000003.1"/>
</dbReference>
<sequence length="435" mass="50255">MINRLCMECGSEYQSALTCCCPECGAGVIWQQCTTSYSPLKKRAKTDHKPAGKYVYRPKKAGLSPEFVPHSEQQYRTVEDYEESPVTIDYLCFTVKLKDFRHCRRESPYSGIHFPTEPQFDSHQAKTTEEIDAYNRYFRSVYEDYIQETVRRFITHVLGFNYSAPRDRGFQFYENSFALTSGDGDDFCGQVGIGGNNDTIHFQINGHGCKHLFMSRSCRYVHHWLNTVLGVKFLARIDLAFDDHDDVHTCKAAELAARDDGFRSAVRGRSPKIGLAHEYVYDQKTQEKIYVREQVNVGSRQSNIYWRVYNKKLEQNIEAENFSWYRSEVELKRWDVDALLNPVGTFKGLCPYASSLISDEIAPVTASRKGKKRVALDLLSSAYWMKRQYGKTLNALVEYYKGDLEKVVSSLVRDGTRFTFPDTHNRLMHEILMES</sequence>
<evidence type="ECO:0000313" key="3">
    <source>
        <dbReference type="Proteomes" id="UP000245362"/>
    </source>
</evidence>
<organism evidence="2 3">
    <name type="scientific">Vibrio albus</name>
    <dbReference type="NCBI Taxonomy" id="2200953"/>
    <lineage>
        <taxon>Bacteria</taxon>
        <taxon>Pseudomonadati</taxon>
        <taxon>Pseudomonadota</taxon>
        <taxon>Gammaproteobacteria</taxon>
        <taxon>Vibrionales</taxon>
        <taxon>Vibrionaceae</taxon>
        <taxon>Vibrio</taxon>
    </lineage>
</organism>
<dbReference type="AlphaFoldDB" id="A0A2U3BBI9"/>
<accession>A0A2U3BBI9</accession>
<keyword evidence="2" id="KW-0648">Protein biosynthesis</keyword>
<dbReference type="InterPro" id="IPR003491">
    <property type="entry name" value="REP-like_C"/>
</dbReference>
<feature type="domain" description="Replication initiation protein-like C-terminal" evidence="1">
    <location>
        <begin position="234"/>
        <end position="412"/>
    </location>
</feature>
<comment type="caution">
    <text evidence="2">The sequence shown here is derived from an EMBL/GenBank/DDBJ whole genome shotgun (WGS) entry which is preliminary data.</text>
</comment>
<proteinExistence type="predicted"/>
<protein>
    <submittedName>
        <fullName evidence="2">Replication initiation factor family protein</fullName>
    </submittedName>
</protein>
<evidence type="ECO:0000259" key="1">
    <source>
        <dbReference type="Pfam" id="PF02486"/>
    </source>
</evidence>
<name>A0A2U3BBI9_9VIBR</name>
<dbReference type="EMBL" id="QFWT01000003">
    <property type="protein sequence ID" value="PWI34148.1"/>
    <property type="molecule type" value="Genomic_DNA"/>
</dbReference>
<dbReference type="Pfam" id="PF02486">
    <property type="entry name" value="Rep_trans"/>
    <property type="match status" value="1"/>
</dbReference>
<dbReference type="OrthoDB" id="341658at2"/>
<evidence type="ECO:0000313" key="2">
    <source>
        <dbReference type="EMBL" id="PWI34148.1"/>
    </source>
</evidence>
<reference evidence="2 3" key="1">
    <citation type="submission" date="2018-05" db="EMBL/GenBank/DDBJ databases">
        <title>Vibrio limimaris sp. nov., isolated from marine sediment.</title>
        <authorList>
            <person name="Li C.-M."/>
        </authorList>
    </citation>
    <scope>NUCLEOTIDE SEQUENCE [LARGE SCALE GENOMIC DNA]</scope>
    <source>
        <strain evidence="2 3">E4404</strain>
    </source>
</reference>
<keyword evidence="3" id="KW-1185">Reference proteome</keyword>
<keyword evidence="2" id="KW-0396">Initiation factor</keyword>